<protein>
    <recommendedName>
        <fullName evidence="3">F-box domain-containing protein</fullName>
    </recommendedName>
</protein>
<evidence type="ECO:0000313" key="1">
    <source>
        <dbReference type="EMBL" id="TEB24747.1"/>
    </source>
</evidence>
<dbReference type="Proteomes" id="UP000298030">
    <property type="component" value="Unassembled WGS sequence"/>
</dbReference>
<sequence length="504" mass="56880">MAENIDHNHSSDGPDVGHSPVSKLCDDLMRLIVNLSVEVHDQPVNNCGRCRNTPGALADVRTCRARPWVLTAMVRLSHVSQHWRAVVLDDRFLWARHVEITPHTSSSNLSELVKRAKGLPLHVYFDIHGVQLPDILSWPQIVQIFSRCIFMHFCAESGSRFLPLVLITPAPILEECEIACGTPGHALAYWRPLFHGEAPKLKTLRIIRLCTPLVQEDSQAYLGGVSMTTLQSLEELTALRSLEFTFPTTQPQGDRRLLQMDNAKPIPLVGLKELRLTGEPFSVSYFLTKTALPNVTHFSITYTLTNDPIWASTDIIWRSLSLVFPAQTFMTLTIECNPLFQRFRLQHSDGRLLTLRFCGRGVTGLDPDFQSDVATFVGLPETSATARFQIVHGCVWLSMLFTKPKFMESISTVRVTSTPSNPVNRTFPHHVLFLFRLLRSVNTLRLEDIESSTNLEWYELLEKVLTRRNHLKAICVPSSTRETAVFSSDAPNLPKSISDIISFF</sequence>
<dbReference type="AlphaFoldDB" id="A0A4Y7SSB1"/>
<evidence type="ECO:0008006" key="3">
    <source>
        <dbReference type="Google" id="ProtNLM"/>
    </source>
</evidence>
<accession>A0A4Y7SSB1</accession>
<evidence type="ECO:0000313" key="2">
    <source>
        <dbReference type="Proteomes" id="UP000298030"/>
    </source>
</evidence>
<keyword evidence="2" id="KW-1185">Reference proteome</keyword>
<comment type="caution">
    <text evidence="1">The sequence shown here is derived from an EMBL/GenBank/DDBJ whole genome shotgun (WGS) entry which is preliminary data.</text>
</comment>
<dbReference type="EMBL" id="QPFP01000063">
    <property type="protein sequence ID" value="TEB24747.1"/>
    <property type="molecule type" value="Genomic_DNA"/>
</dbReference>
<reference evidence="1 2" key="1">
    <citation type="journal article" date="2019" name="Nat. Ecol. Evol.">
        <title>Megaphylogeny resolves global patterns of mushroom evolution.</title>
        <authorList>
            <person name="Varga T."/>
            <person name="Krizsan K."/>
            <person name="Foldi C."/>
            <person name="Dima B."/>
            <person name="Sanchez-Garcia M."/>
            <person name="Sanchez-Ramirez S."/>
            <person name="Szollosi G.J."/>
            <person name="Szarkandi J.G."/>
            <person name="Papp V."/>
            <person name="Albert L."/>
            <person name="Andreopoulos W."/>
            <person name="Angelini C."/>
            <person name="Antonin V."/>
            <person name="Barry K.W."/>
            <person name="Bougher N.L."/>
            <person name="Buchanan P."/>
            <person name="Buyck B."/>
            <person name="Bense V."/>
            <person name="Catcheside P."/>
            <person name="Chovatia M."/>
            <person name="Cooper J."/>
            <person name="Damon W."/>
            <person name="Desjardin D."/>
            <person name="Finy P."/>
            <person name="Geml J."/>
            <person name="Haridas S."/>
            <person name="Hughes K."/>
            <person name="Justo A."/>
            <person name="Karasinski D."/>
            <person name="Kautmanova I."/>
            <person name="Kiss B."/>
            <person name="Kocsube S."/>
            <person name="Kotiranta H."/>
            <person name="LaButti K.M."/>
            <person name="Lechner B.E."/>
            <person name="Liimatainen K."/>
            <person name="Lipzen A."/>
            <person name="Lukacs Z."/>
            <person name="Mihaltcheva S."/>
            <person name="Morgado L.N."/>
            <person name="Niskanen T."/>
            <person name="Noordeloos M.E."/>
            <person name="Ohm R.A."/>
            <person name="Ortiz-Santana B."/>
            <person name="Ovrebo C."/>
            <person name="Racz N."/>
            <person name="Riley R."/>
            <person name="Savchenko A."/>
            <person name="Shiryaev A."/>
            <person name="Soop K."/>
            <person name="Spirin V."/>
            <person name="Szebenyi C."/>
            <person name="Tomsovsky M."/>
            <person name="Tulloss R.E."/>
            <person name="Uehling J."/>
            <person name="Grigoriev I.V."/>
            <person name="Vagvolgyi C."/>
            <person name="Papp T."/>
            <person name="Martin F.M."/>
            <person name="Miettinen O."/>
            <person name="Hibbett D.S."/>
            <person name="Nagy L.G."/>
        </authorList>
    </citation>
    <scope>NUCLEOTIDE SEQUENCE [LARGE SCALE GENOMIC DNA]</scope>
    <source>
        <strain evidence="1 2">FP101781</strain>
    </source>
</reference>
<organism evidence="1 2">
    <name type="scientific">Coprinellus micaceus</name>
    <name type="common">Glistening ink-cap mushroom</name>
    <name type="synonym">Coprinus micaceus</name>
    <dbReference type="NCBI Taxonomy" id="71717"/>
    <lineage>
        <taxon>Eukaryota</taxon>
        <taxon>Fungi</taxon>
        <taxon>Dikarya</taxon>
        <taxon>Basidiomycota</taxon>
        <taxon>Agaricomycotina</taxon>
        <taxon>Agaricomycetes</taxon>
        <taxon>Agaricomycetidae</taxon>
        <taxon>Agaricales</taxon>
        <taxon>Agaricineae</taxon>
        <taxon>Psathyrellaceae</taxon>
        <taxon>Coprinellus</taxon>
    </lineage>
</organism>
<name>A0A4Y7SSB1_COPMI</name>
<gene>
    <name evidence="1" type="ORF">FA13DRAFT_1796949</name>
</gene>
<proteinExistence type="predicted"/>